<dbReference type="InterPro" id="IPR046151">
    <property type="entry name" value="DUF6153"/>
</dbReference>
<dbReference type="Pfam" id="PF19650">
    <property type="entry name" value="DUF6153"/>
    <property type="match status" value="1"/>
</dbReference>
<evidence type="ECO:0000313" key="2">
    <source>
        <dbReference type="Proteomes" id="UP001589716"/>
    </source>
</evidence>
<dbReference type="EMBL" id="JBHMCT010000013">
    <property type="protein sequence ID" value="MFB9556945.1"/>
    <property type="molecule type" value="Genomic_DNA"/>
</dbReference>
<proteinExistence type="predicted"/>
<accession>A0ABV5QTT8</accession>
<gene>
    <name evidence="1" type="ORF">ACFFTP_22470</name>
</gene>
<organism evidence="1 2">
    <name type="scientific">Streptomyces roseoviridis</name>
    <dbReference type="NCBI Taxonomy" id="67361"/>
    <lineage>
        <taxon>Bacteria</taxon>
        <taxon>Bacillati</taxon>
        <taxon>Actinomycetota</taxon>
        <taxon>Actinomycetes</taxon>
        <taxon>Kitasatosporales</taxon>
        <taxon>Streptomycetaceae</taxon>
        <taxon>Streptomyces</taxon>
    </lineage>
</organism>
<comment type="caution">
    <text evidence="1">The sequence shown here is derived from an EMBL/GenBank/DDBJ whole genome shotgun (WGS) entry which is preliminary data.</text>
</comment>
<dbReference type="Proteomes" id="UP001589716">
    <property type="component" value="Unassembled WGS sequence"/>
</dbReference>
<keyword evidence="2" id="KW-1185">Reference proteome</keyword>
<reference evidence="1 2" key="1">
    <citation type="submission" date="2024-09" db="EMBL/GenBank/DDBJ databases">
        <authorList>
            <person name="Sun Q."/>
            <person name="Mori K."/>
        </authorList>
    </citation>
    <scope>NUCLEOTIDE SEQUENCE [LARGE SCALE GENOMIC DNA]</scope>
    <source>
        <strain evidence="1 2">JCM 4414</strain>
    </source>
</reference>
<sequence length="132" mass="13103">MSADRTCAGQPKRLRLHVLLVLAVLLGLLGMHAMGPVPAIAQASGSSQPAVVVIDAATEHCDHDCSGHGAPGDHADPTCATAALAASVSLPPLTPTVICPAEPAAGLVIADTAAADGGRAPPSLAELQLLRI</sequence>
<dbReference type="RefSeq" id="WP_345484611.1">
    <property type="nucleotide sequence ID" value="NZ_BAAAWU010000001.1"/>
</dbReference>
<protein>
    <submittedName>
        <fullName evidence="1">DUF6153 family protein</fullName>
    </submittedName>
</protein>
<name>A0ABV5QTT8_9ACTN</name>
<evidence type="ECO:0000313" key="1">
    <source>
        <dbReference type="EMBL" id="MFB9556945.1"/>
    </source>
</evidence>